<feature type="active site" description="Acyl-ester intermediate" evidence="13">
    <location>
        <position position="84"/>
    </location>
</feature>
<evidence type="ECO:0000256" key="1">
    <source>
        <dbReference type="ARBA" id="ARBA00003217"/>
    </source>
</evidence>
<evidence type="ECO:0000256" key="7">
    <source>
        <dbReference type="ARBA" id="ARBA00022729"/>
    </source>
</evidence>
<evidence type="ECO:0000256" key="14">
    <source>
        <dbReference type="PIRSR" id="PIRSR618044-2"/>
    </source>
</evidence>
<evidence type="ECO:0000313" key="18">
    <source>
        <dbReference type="EMBL" id="NVH57289.1"/>
    </source>
</evidence>
<dbReference type="GO" id="GO:0071555">
    <property type="term" value="P:cell wall organization"/>
    <property type="evidence" value="ECO:0007669"/>
    <property type="project" value="UniProtKB-KW"/>
</dbReference>
<comment type="caution">
    <text evidence="18">The sequence shown here is derived from an EMBL/GenBank/DDBJ whole genome shotgun (WGS) entry which is preliminary data.</text>
</comment>
<dbReference type="InterPro" id="IPR018044">
    <property type="entry name" value="Peptidase_S11"/>
</dbReference>
<dbReference type="EMBL" id="JAAIUO010000001">
    <property type="protein sequence ID" value="NSK13582.1"/>
    <property type="molecule type" value="Genomic_DNA"/>
</dbReference>
<evidence type="ECO:0000256" key="11">
    <source>
        <dbReference type="ARBA" id="ARBA00023316"/>
    </source>
</evidence>
<gene>
    <name evidence="18" type="ORF">G5A66_01230</name>
    <name evidence="17" type="ORF">G5A75_01580</name>
</gene>
<feature type="binding site" evidence="14">
    <location>
        <position position="254"/>
    </location>
    <ligand>
        <name>substrate</name>
    </ligand>
</feature>
<dbReference type="Proteomes" id="UP000528555">
    <property type="component" value="Unassembled WGS sequence"/>
</dbReference>
<dbReference type="PANTHER" id="PTHR21581">
    <property type="entry name" value="D-ALANYL-D-ALANINE CARBOXYPEPTIDASE"/>
    <property type="match status" value="1"/>
</dbReference>
<dbReference type="InterPro" id="IPR037167">
    <property type="entry name" value="Peptidase_S11_C_sf"/>
</dbReference>
<evidence type="ECO:0000313" key="19">
    <source>
        <dbReference type="Proteomes" id="UP000528555"/>
    </source>
</evidence>
<evidence type="ECO:0000256" key="12">
    <source>
        <dbReference type="ARBA" id="ARBA00034000"/>
    </source>
</evidence>
<feature type="domain" description="Peptidase S11 D-Ala-D-Ala carboxypeptidase A C-terminal" evidence="16">
    <location>
        <begin position="307"/>
        <end position="394"/>
    </location>
</feature>
<keyword evidence="10" id="KW-0573">Peptidoglycan synthesis</keyword>
<dbReference type="SUPFAM" id="SSF56601">
    <property type="entry name" value="beta-lactamase/transpeptidase-like"/>
    <property type="match status" value="1"/>
</dbReference>
<evidence type="ECO:0000259" key="16">
    <source>
        <dbReference type="SMART" id="SM00936"/>
    </source>
</evidence>
<name>A0A850HGR0_9FIRM</name>
<dbReference type="RefSeq" id="WP_173814198.1">
    <property type="nucleotide sequence ID" value="NZ_JAAITX010000001.1"/>
</dbReference>
<evidence type="ECO:0000256" key="13">
    <source>
        <dbReference type="PIRSR" id="PIRSR618044-1"/>
    </source>
</evidence>
<dbReference type="GO" id="GO:0009252">
    <property type="term" value="P:peptidoglycan biosynthetic process"/>
    <property type="evidence" value="ECO:0007669"/>
    <property type="project" value="UniProtKB-UniPathway"/>
</dbReference>
<feature type="active site" description="Proton acceptor" evidence="13">
    <location>
        <position position="87"/>
    </location>
</feature>
<evidence type="ECO:0000256" key="9">
    <source>
        <dbReference type="ARBA" id="ARBA00022960"/>
    </source>
</evidence>
<proteinExistence type="inferred from homology"/>
<evidence type="ECO:0000313" key="17">
    <source>
        <dbReference type="EMBL" id="NSK13582.1"/>
    </source>
</evidence>
<dbReference type="PANTHER" id="PTHR21581:SF6">
    <property type="entry name" value="TRAFFICKING PROTEIN PARTICLE COMPLEX SUBUNIT 12"/>
    <property type="match status" value="1"/>
</dbReference>
<evidence type="ECO:0000256" key="2">
    <source>
        <dbReference type="ARBA" id="ARBA00004752"/>
    </source>
</evidence>
<dbReference type="PRINTS" id="PR00725">
    <property type="entry name" value="DADACBPTASE1"/>
</dbReference>
<keyword evidence="19" id="KW-1185">Reference proteome</keyword>
<dbReference type="EMBL" id="JAAITX010000001">
    <property type="protein sequence ID" value="NVH57289.1"/>
    <property type="molecule type" value="Genomic_DNA"/>
</dbReference>
<comment type="pathway">
    <text evidence="2">Cell wall biogenesis; peptidoglycan biosynthesis.</text>
</comment>
<dbReference type="Gene3D" id="3.40.710.10">
    <property type="entry name" value="DD-peptidase/beta-lactamase superfamily"/>
    <property type="match status" value="1"/>
</dbReference>
<keyword evidence="5 18" id="KW-0121">Carboxypeptidase</keyword>
<dbReference type="Pfam" id="PF07943">
    <property type="entry name" value="PBP5_C"/>
    <property type="match status" value="1"/>
</dbReference>
<evidence type="ECO:0000256" key="15">
    <source>
        <dbReference type="RuleBase" id="RU004016"/>
    </source>
</evidence>
<keyword evidence="9" id="KW-0133">Cell shape</keyword>
<evidence type="ECO:0000256" key="4">
    <source>
        <dbReference type="ARBA" id="ARBA00012448"/>
    </source>
</evidence>
<feature type="active site" evidence="13">
    <location>
        <position position="144"/>
    </location>
</feature>
<dbReference type="Gene3D" id="2.60.410.10">
    <property type="entry name" value="D-Ala-D-Ala carboxypeptidase, C-terminal domain"/>
    <property type="match status" value="1"/>
</dbReference>
<evidence type="ECO:0000256" key="3">
    <source>
        <dbReference type="ARBA" id="ARBA00007164"/>
    </source>
</evidence>
<evidence type="ECO:0000256" key="6">
    <source>
        <dbReference type="ARBA" id="ARBA00022670"/>
    </source>
</evidence>
<keyword evidence="6" id="KW-0645">Protease</keyword>
<keyword evidence="7" id="KW-0732">Signal</keyword>
<dbReference type="SUPFAM" id="SSF69189">
    <property type="entry name" value="Penicillin-binding protein associated domain"/>
    <property type="match status" value="1"/>
</dbReference>
<evidence type="ECO:0000256" key="10">
    <source>
        <dbReference type="ARBA" id="ARBA00022984"/>
    </source>
</evidence>
<comment type="catalytic activity">
    <reaction evidence="12">
        <text>Preferential cleavage: (Ac)2-L-Lys-D-Ala-|-D-Ala. Also transpeptidation of peptidyl-alanyl moieties that are N-acyl substituents of D-alanine.</text>
        <dbReference type="EC" id="3.4.16.4"/>
    </reaction>
</comment>
<dbReference type="UniPathway" id="UPA00219"/>
<dbReference type="GO" id="GO:0006508">
    <property type="term" value="P:proteolysis"/>
    <property type="evidence" value="ECO:0007669"/>
    <property type="project" value="UniProtKB-KW"/>
</dbReference>
<evidence type="ECO:0000313" key="20">
    <source>
        <dbReference type="Proteomes" id="UP000701680"/>
    </source>
</evidence>
<dbReference type="GO" id="GO:0009002">
    <property type="term" value="F:serine-type D-Ala-D-Ala carboxypeptidase activity"/>
    <property type="evidence" value="ECO:0007669"/>
    <property type="project" value="UniProtKB-EC"/>
</dbReference>
<dbReference type="EC" id="3.4.16.4" evidence="4"/>
<sequence length="410" mass="44907">MKKIIAVIVGILVGIQSIWIFPGEKCVCAEELPGSQENQQEQEAEPEEMSKSVEVAAPSAILMEASNGQVIYEKSADQKLAPASVTKVMTLLLIFDALEEGKIRLEDSVTVSEYAASMGGSQVFLEPGETQTVDTMIKCIAVASANDACVAMAEHLCGSEEAFVSQMNQRAKELGMKNTSFLNCNGLDADGHKTTAKDIALMSRELITKYPKIHEYSMIWMENITHVTEKGETEFGLANTNKLVRQYEYTTGLKTGSTGQAKFCISATAEKDGVELIAVIMAAPDPKQRFRDATTLLNYGFGICRRYQEEKVRPVGEAKVIRGVKKTAKAKQKEPFAYVDTKGLDLTGMKRKVVWNKKIQAPIRKGQVLGMSVYYLNGEKVGNVEIVATEAVGEITYKTAAKEAARSFLL</sequence>
<dbReference type="InterPro" id="IPR015956">
    <property type="entry name" value="Peniciliin-bd_prot_C_sf"/>
</dbReference>
<dbReference type="InterPro" id="IPR001967">
    <property type="entry name" value="Peptidase_S11_N"/>
</dbReference>
<reference evidence="19 20" key="1">
    <citation type="journal article" date="2020" name="Cell Host Microbe">
        <title>Functional and Genomic Variation between Human-Derived Isolates of Lachnospiraceae Reveals Inter- and Intra-Species Diversity.</title>
        <authorList>
            <person name="Sorbara M.T."/>
            <person name="Littmann E.R."/>
            <person name="Fontana E."/>
            <person name="Moody T.U."/>
            <person name="Kohout C.E."/>
            <person name="Gjonbalaj M."/>
            <person name="Eaton V."/>
            <person name="Seok R."/>
            <person name="Leiner I.M."/>
            <person name="Pamer E.G."/>
        </authorList>
    </citation>
    <scope>NUCLEOTIDE SEQUENCE [LARGE SCALE GENOMIC DNA]</scope>
    <source>
        <strain evidence="18 19">MSK.17.11</strain>
        <strain evidence="17 20">MSK.17.38</strain>
    </source>
</reference>
<dbReference type="AlphaFoldDB" id="A0A850HGR0"/>
<dbReference type="Proteomes" id="UP000701680">
    <property type="component" value="Unassembled WGS sequence"/>
</dbReference>
<evidence type="ECO:0000256" key="8">
    <source>
        <dbReference type="ARBA" id="ARBA00022801"/>
    </source>
</evidence>
<protein>
    <recommendedName>
        <fullName evidence="4">serine-type D-Ala-D-Ala carboxypeptidase</fullName>
        <ecNumber evidence="4">3.4.16.4</ecNumber>
    </recommendedName>
</protein>
<keyword evidence="11" id="KW-0961">Cell wall biogenesis/degradation</keyword>
<dbReference type="InterPro" id="IPR012338">
    <property type="entry name" value="Beta-lactam/transpept-like"/>
</dbReference>
<evidence type="ECO:0000256" key="5">
    <source>
        <dbReference type="ARBA" id="ARBA00022645"/>
    </source>
</evidence>
<dbReference type="InterPro" id="IPR012907">
    <property type="entry name" value="Peptidase_S11_C"/>
</dbReference>
<comment type="similarity">
    <text evidence="3 15">Belongs to the peptidase S11 family.</text>
</comment>
<organism evidence="18 19">
    <name type="scientific">Dorea phocaeensis</name>
    <dbReference type="NCBI Taxonomy" id="2040291"/>
    <lineage>
        <taxon>Bacteria</taxon>
        <taxon>Bacillati</taxon>
        <taxon>Bacillota</taxon>
        <taxon>Clostridia</taxon>
        <taxon>Lachnospirales</taxon>
        <taxon>Lachnospiraceae</taxon>
        <taxon>Dorea</taxon>
    </lineage>
</organism>
<accession>A0A850HGR0</accession>
<dbReference type="Pfam" id="PF00768">
    <property type="entry name" value="Peptidase_S11"/>
    <property type="match status" value="1"/>
</dbReference>
<dbReference type="GO" id="GO:0008360">
    <property type="term" value="P:regulation of cell shape"/>
    <property type="evidence" value="ECO:0007669"/>
    <property type="project" value="UniProtKB-KW"/>
</dbReference>
<keyword evidence="8" id="KW-0378">Hydrolase</keyword>
<reference evidence="18" key="2">
    <citation type="submission" date="2020-02" db="EMBL/GenBank/DDBJ databases">
        <authorList>
            <person name="Littmann E."/>
            <person name="Sorbara M."/>
        </authorList>
    </citation>
    <scope>NUCLEOTIDE SEQUENCE</scope>
    <source>
        <strain evidence="18">MSK.17.11</strain>
        <strain evidence="17">MSK.17.38</strain>
    </source>
</reference>
<comment type="function">
    <text evidence="1">Removes C-terminal D-alanyl residues from sugar-peptide cell wall precursors.</text>
</comment>
<dbReference type="SMART" id="SM00936">
    <property type="entry name" value="PBP5_C"/>
    <property type="match status" value="1"/>
</dbReference>